<evidence type="ECO:0000313" key="4">
    <source>
        <dbReference type="Proteomes" id="UP000313359"/>
    </source>
</evidence>
<evidence type="ECO:0000256" key="1">
    <source>
        <dbReference type="SAM" id="MobiDB-lite"/>
    </source>
</evidence>
<organism evidence="3 4">
    <name type="scientific">Lentinus tigrinus ALCF2SS1-6</name>
    <dbReference type="NCBI Taxonomy" id="1328759"/>
    <lineage>
        <taxon>Eukaryota</taxon>
        <taxon>Fungi</taxon>
        <taxon>Dikarya</taxon>
        <taxon>Basidiomycota</taxon>
        <taxon>Agaricomycotina</taxon>
        <taxon>Agaricomycetes</taxon>
        <taxon>Polyporales</taxon>
        <taxon>Polyporaceae</taxon>
        <taxon>Lentinus</taxon>
    </lineage>
</organism>
<accession>A0A5C2S3M7</accession>
<name>A0A5C2S3M7_9APHY</name>
<keyword evidence="2" id="KW-0472">Membrane</keyword>
<feature type="region of interest" description="Disordered" evidence="1">
    <location>
        <begin position="1"/>
        <end position="26"/>
    </location>
</feature>
<evidence type="ECO:0000256" key="2">
    <source>
        <dbReference type="SAM" id="Phobius"/>
    </source>
</evidence>
<protein>
    <submittedName>
        <fullName evidence="3">Uncharacterized protein</fullName>
    </submittedName>
</protein>
<dbReference type="OrthoDB" id="5570013at2759"/>
<dbReference type="Proteomes" id="UP000313359">
    <property type="component" value="Unassembled WGS sequence"/>
</dbReference>
<keyword evidence="2" id="KW-1133">Transmembrane helix</keyword>
<dbReference type="EMBL" id="ML122281">
    <property type="protein sequence ID" value="RPD57444.1"/>
    <property type="molecule type" value="Genomic_DNA"/>
</dbReference>
<dbReference type="AlphaFoldDB" id="A0A5C2S3M7"/>
<evidence type="ECO:0000313" key="3">
    <source>
        <dbReference type="EMBL" id="RPD57444.1"/>
    </source>
</evidence>
<gene>
    <name evidence="3" type="ORF">L227DRAFT_231450</name>
</gene>
<proteinExistence type="predicted"/>
<dbReference type="STRING" id="1328759.A0A5C2S3M7"/>
<sequence length="465" mass="51180">MSTPNAGYNPEKGPETRELLAPPPPGPPGYYAVYQPPVVIPQDRPRNARRRRFWHFLACTFIFVGAMHLLARQGHHTPLWYGGSPAQQQVSDDMYPYTPAQCSEAVNWTTDVAKHPDDFPFHAQTSFTLPVGAKELAFVAEGAQQYGHFELSQTADAGSDEAIVDVHVSYYEPEALSDATVCRLHPAEDDWGLGIFTPHWIPRPRTRRSLKFHVHVRLPAADSDSPLKIENLGTALPQFTHHIEDIGDTAYFELLRLKGSNSPVEAESVAGNLLLIKSTNGAIRGTYNTSTSLVLETSNAPISVNANLLNGNERPTILYAKTSNGLLDAVVTLATNTSDDTQGKYDVTTRSSNAPLRLTFLDAPVGSLLTASAHTSNSPIHVTLHETYEGRFEGSTSSWFHPEVRWKPVEDPAGRGRKRYVQVETDKRGYIRGSAYWDVDNGAHGSVSVDTSNSPLRLDLSKVDD</sequence>
<keyword evidence="2" id="KW-0812">Transmembrane</keyword>
<reference evidence="3" key="1">
    <citation type="journal article" date="2018" name="Genome Biol. Evol.">
        <title>Genomics and development of Lentinus tigrinus, a white-rot wood-decaying mushroom with dimorphic fruiting bodies.</title>
        <authorList>
            <person name="Wu B."/>
            <person name="Xu Z."/>
            <person name="Knudson A."/>
            <person name="Carlson A."/>
            <person name="Chen N."/>
            <person name="Kovaka S."/>
            <person name="LaButti K."/>
            <person name="Lipzen A."/>
            <person name="Pennachio C."/>
            <person name="Riley R."/>
            <person name="Schakwitz W."/>
            <person name="Umezawa K."/>
            <person name="Ohm R.A."/>
            <person name="Grigoriev I.V."/>
            <person name="Nagy L.G."/>
            <person name="Gibbons J."/>
            <person name="Hibbett D."/>
        </authorList>
    </citation>
    <scope>NUCLEOTIDE SEQUENCE [LARGE SCALE GENOMIC DNA]</scope>
    <source>
        <strain evidence="3">ALCF2SS1-6</strain>
    </source>
</reference>
<keyword evidence="4" id="KW-1185">Reference proteome</keyword>
<feature type="transmembrane region" description="Helical" evidence="2">
    <location>
        <begin position="53"/>
        <end position="71"/>
    </location>
</feature>